<comment type="caution">
    <text evidence="7">The sequence shown here is derived from an EMBL/GenBank/DDBJ whole genome shotgun (WGS) entry which is preliminary data.</text>
</comment>
<gene>
    <name evidence="7" type="ORF">BTJ68_14473</name>
</gene>
<evidence type="ECO:0000256" key="5">
    <source>
        <dbReference type="ARBA" id="ARBA00022989"/>
    </source>
</evidence>
<comment type="similarity">
    <text evidence="2">Belongs to the glycosyltransferase 31 family. Beta3-Gal-T subfamily.</text>
</comment>
<dbReference type="Proteomes" id="UP000194280">
    <property type="component" value="Unassembled WGS sequence"/>
</dbReference>
<dbReference type="PANTHER" id="PTHR23033:SF47">
    <property type="entry name" value="APPLE DOMAIN-CONTAINING PROTEIN-RELATED"/>
    <property type="match status" value="1"/>
</dbReference>
<dbReference type="InParanoid" id="A0A1Z5SNK1"/>
<evidence type="ECO:0000256" key="2">
    <source>
        <dbReference type="ARBA" id="ARBA00006462"/>
    </source>
</evidence>
<evidence type="ECO:0000313" key="8">
    <source>
        <dbReference type="Proteomes" id="UP000194280"/>
    </source>
</evidence>
<evidence type="ECO:0000256" key="6">
    <source>
        <dbReference type="ARBA" id="ARBA00023136"/>
    </source>
</evidence>
<dbReference type="Gene3D" id="3.90.550.50">
    <property type="match status" value="1"/>
</dbReference>
<dbReference type="PANTHER" id="PTHR23033">
    <property type="entry name" value="BETA1,3-GALACTOSYLTRANSFERASE"/>
    <property type="match status" value="1"/>
</dbReference>
<evidence type="ECO:0000256" key="4">
    <source>
        <dbReference type="ARBA" id="ARBA00022968"/>
    </source>
</evidence>
<dbReference type="AlphaFoldDB" id="A0A1Z5SNK1"/>
<evidence type="ECO:0000313" key="7">
    <source>
        <dbReference type="EMBL" id="OTA22415.1"/>
    </source>
</evidence>
<sequence length="454" mass="51633">MGVLCPGSLLSTKALLRVLLAIGFLLFLGRLPGRTSFGSSNPEENLYKDLSLDIELPRGLNLPCSQLPGAEKTLVVMKTGAAELEAKLPTHFNTTFRCYPNYLVFSDYGEVFEDHVIIDALAEVSPTIKKANPDFALWRRLQKHGRSALTAEELSESDVDPSDVDGRLDSAGWKLDKWKFLPMLKHSLALYPDMEWFVFVEPDTHIFWSSTLAYLQTLNPDKPHYVGAQMQIGESVFAHGGSAFILSHTSVRAAVALFEDHKDFWESMIDQHWAGDSILGDVLRKSGTELTWAWPTFQGMKPGAIDYATVDYDKREYCYPVISSHHMSSREIEELWLFEQVWMARGHDFVRHRDVFHGYIMPQVRLRGDNRAHWNNLSGDFENAIDAQGFVECRWRCRTNATCVQYSFKDSKCAMTDVPRLGEYQRDVYSGWELGRVQQIANDMAPCGNEGWIK</sequence>
<keyword evidence="5" id="KW-1133">Transmembrane helix</keyword>
<name>A0A1Z5SNK1_HORWE</name>
<dbReference type="GO" id="GO:0016020">
    <property type="term" value="C:membrane"/>
    <property type="evidence" value="ECO:0007669"/>
    <property type="project" value="UniProtKB-SubCell"/>
</dbReference>
<dbReference type="EMBL" id="MUNK01000373">
    <property type="protein sequence ID" value="OTA22415.1"/>
    <property type="molecule type" value="Genomic_DNA"/>
</dbReference>
<keyword evidence="3" id="KW-0812">Transmembrane</keyword>
<protein>
    <recommendedName>
        <fullName evidence="9">Apple domain-containing protein</fullName>
    </recommendedName>
</protein>
<evidence type="ECO:0008006" key="9">
    <source>
        <dbReference type="Google" id="ProtNLM"/>
    </source>
</evidence>
<evidence type="ECO:0000256" key="3">
    <source>
        <dbReference type="ARBA" id="ARBA00022692"/>
    </source>
</evidence>
<evidence type="ECO:0000256" key="1">
    <source>
        <dbReference type="ARBA" id="ARBA00004606"/>
    </source>
</evidence>
<dbReference type="InterPro" id="IPR026050">
    <property type="entry name" value="C1GALT1/C1GALT1_chp1"/>
</dbReference>
<keyword evidence="4" id="KW-0735">Signal-anchor</keyword>
<organism evidence="7 8">
    <name type="scientific">Hortaea werneckii EXF-2000</name>
    <dbReference type="NCBI Taxonomy" id="1157616"/>
    <lineage>
        <taxon>Eukaryota</taxon>
        <taxon>Fungi</taxon>
        <taxon>Dikarya</taxon>
        <taxon>Ascomycota</taxon>
        <taxon>Pezizomycotina</taxon>
        <taxon>Dothideomycetes</taxon>
        <taxon>Dothideomycetidae</taxon>
        <taxon>Mycosphaerellales</taxon>
        <taxon>Teratosphaeriaceae</taxon>
        <taxon>Hortaea</taxon>
    </lineage>
</organism>
<comment type="subcellular location">
    <subcellularLocation>
        <location evidence="1">Membrane</location>
        <topology evidence="1">Single-pass type II membrane protein</topology>
    </subcellularLocation>
</comment>
<dbReference type="STRING" id="1157616.A0A1Z5SNK1"/>
<keyword evidence="8" id="KW-1185">Reference proteome</keyword>
<reference evidence="7 8" key="1">
    <citation type="submission" date="2017-01" db="EMBL/GenBank/DDBJ databases">
        <title>The recent genome duplication of the halophilic yeast Hortaea werneckii: insights from long-read sequencing.</title>
        <authorList>
            <person name="Sinha S."/>
            <person name="Flibotte S."/>
            <person name="Neira M."/>
            <person name="Lenassi M."/>
            <person name="Gostincar C."/>
            <person name="Stajich J.E."/>
            <person name="Nislow C.E."/>
        </authorList>
    </citation>
    <scope>NUCLEOTIDE SEQUENCE [LARGE SCALE GENOMIC DNA]</scope>
    <source>
        <strain evidence="7 8">EXF-2000</strain>
    </source>
</reference>
<proteinExistence type="inferred from homology"/>
<dbReference type="OrthoDB" id="414175at2759"/>
<keyword evidence="6" id="KW-0472">Membrane</keyword>
<dbReference type="VEuPathDB" id="FungiDB:BTJ68_14473"/>
<accession>A0A1Z5SNK1</accession>